<feature type="transmembrane region" description="Helical" evidence="1">
    <location>
        <begin position="75"/>
        <end position="95"/>
    </location>
</feature>
<keyword evidence="1" id="KW-1133">Transmembrane helix</keyword>
<accession>A0ABX2CIY0</accession>
<proteinExistence type="predicted"/>
<dbReference type="RefSeq" id="WP_172113246.1">
    <property type="nucleotide sequence ID" value="NZ_JABFDN010000009.1"/>
</dbReference>
<keyword evidence="1" id="KW-0472">Membrane</keyword>
<feature type="transmembrane region" description="Helical" evidence="1">
    <location>
        <begin position="24"/>
        <end position="49"/>
    </location>
</feature>
<organism evidence="2 3">
    <name type="scientific">Bradyrhizobium aeschynomenes</name>
    <dbReference type="NCBI Taxonomy" id="2734909"/>
    <lineage>
        <taxon>Bacteria</taxon>
        <taxon>Pseudomonadati</taxon>
        <taxon>Pseudomonadota</taxon>
        <taxon>Alphaproteobacteria</taxon>
        <taxon>Hyphomicrobiales</taxon>
        <taxon>Nitrobacteraceae</taxon>
        <taxon>Bradyrhizobium</taxon>
    </lineage>
</organism>
<feature type="transmembrane region" description="Helical" evidence="1">
    <location>
        <begin position="116"/>
        <end position="141"/>
    </location>
</feature>
<keyword evidence="3" id="KW-1185">Reference proteome</keyword>
<keyword evidence="1" id="KW-0812">Transmembrane</keyword>
<reference evidence="2" key="1">
    <citation type="submission" date="2020-05" db="EMBL/GenBank/DDBJ databases">
        <title>Nod-independent and nitrogen-fixing Bradyrhizobium aeschynomene sp. nov. isolated from nodules of Aeschynomene indica.</title>
        <authorList>
            <person name="Zhang Z."/>
        </authorList>
    </citation>
    <scope>NUCLEOTIDE SEQUENCE</scope>
    <source>
        <strain evidence="2">83012</strain>
    </source>
</reference>
<evidence type="ECO:0000313" key="2">
    <source>
        <dbReference type="EMBL" id="NPU68176.1"/>
    </source>
</evidence>
<sequence length="191" mass="20071">MTHSAETFGTTAARHRRSHRIRRLSQLMAAGCLVTSGLLAAAMVLYWALTPTPTLFSHAGIPNAPATEISLSTRAFAFGIAMVPLGTLIWGLLSGRRCFNAFAAGRIFSRDSIQQLKAFATAVAASALLKPLAGAALSVVLSLPQPTGSKTLALSMGSDTLIALIFAGTVAVIAWVMTEALEIADENKQFV</sequence>
<feature type="transmembrane region" description="Helical" evidence="1">
    <location>
        <begin position="161"/>
        <end position="181"/>
    </location>
</feature>
<evidence type="ECO:0000313" key="3">
    <source>
        <dbReference type="Proteomes" id="UP000886476"/>
    </source>
</evidence>
<gene>
    <name evidence="2" type="ORF">HL667_24455</name>
</gene>
<dbReference type="InterPro" id="IPR021354">
    <property type="entry name" value="DUF2975"/>
</dbReference>
<name>A0ABX2CIY0_9BRAD</name>
<evidence type="ECO:0000256" key="1">
    <source>
        <dbReference type="SAM" id="Phobius"/>
    </source>
</evidence>
<protein>
    <submittedName>
        <fullName evidence="2">DUF2975 domain-containing protein</fullName>
    </submittedName>
</protein>
<comment type="caution">
    <text evidence="2">The sequence shown here is derived from an EMBL/GenBank/DDBJ whole genome shotgun (WGS) entry which is preliminary data.</text>
</comment>
<dbReference type="Proteomes" id="UP000886476">
    <property type="component" value="Unassembled WGS sequence"/>
</dbReference>
<dbReference type="Pfam" id="PF11188">
    <property type="entry name" value="DUF2975"/>
    <property type="match status" value="1"/>
</dbReference>
<dbReference type="EMBL" id="JABFDN010000009">
    <property type="protein sequence ID" value="NPU68176.1"/>
    <property type="molecule type" value="Genomic_DNA"/>
</dbReference>